<dbReference type="Proteomes" id="UP001214441">
    <property type="component" value="Unassembled WGS sequence"/>
</dbReference>
<organism evidence="2 3">
    <name type="scientific">Streptomyces iconiensis</name>
    <dbReference type="NCBI Taxonomy" id="1384038"/>
    <lineage>
        <taxon>Bacteria</taxon>
        <taxon>Bacillati</taxon>
        <taxon>Actinomycetota</taxon>
        <taxon>Actinomycetes</taxon>
        <taxon>Kitasatosporales</taxon>
        <taxon>Streptomycetaceae</taxon>
        <taxon>Streptomyces</taxon>
    </lineage>
</organism>
<protein>
    <submittedName>
        <fullName evidence="2">Uncharacterized protein</fullName>
    </submittedName>
</protein>
<dbReference type="EMBL" id="JANCPR020000034">
    <property type="protein sequence ID" value="MDJ1135962.1"/>
    <property type="molecule type" value="Genomic_DNA"/>
</dbReference>
<keyword evidence="1" id="KW-1133">Transmembrane helix</keyword>
<keyword evidence="1" id="KW-0812">Transmembrane</keyword>
<evidence type="ECO:0000313" key="3">
    <source>
        <dbReference type="Proteomes" id="UP001214441"/>
    </source>
</evidence>
<evidence type="ECO:0000313" key="2">
    <source>
        <dbReference type="EMBL" id="MDJ1135962.1"/>
    </source>
</evidence>
<name>A0ABT7A3N9_9ACTN</name>
<reference evidence="2 3" key="1">
    <citation type="submission" date="2023-05" db="EMBL/GenBank/DDBJ databases">
        <title>Streptantibioticus silvisoli sp. nov., acidotolerant actinomycetes 1 from pine litter.</title>
        <authorList>
            <person name="Swiecimska M."/>
            <person name="Golinska P."/>
            <person name="Sangal V."/>
            <person name="Wachnowicz B."/>
            <person name="Goodfellow M."/>
        </authorList>
    </citation>
    <scope>NUCLEOTIDE SEQUENCE [LARGE SCALE GENOMIC DNA]</scope>
    <source>
        <strain evidence="2 3">DSM 42109</strain>
    </source>
</reference>
<feature type="transmembrane region" description="Helical" evidence="1">
    <location>
        <begin position="12"/>
        <end position="30"/>
    </location>
</feature>
<comment type="caution">
    <text evidence="2">The sequence shown here is derived from an EMBL/GenBank/DDBJ whole genome shotgun (WGS) entry which is preliminary data.</text>
</comment>
<evidence type="ECO:0000256" key="1">
    <source>
        <dbReference type="SAM" id="Phobius"/>
    </source>
</evidence>
<gene>
    <name evidence="2" type="ORF">NMN56_029250</name>
</gene>
<feature type="transmembrane region" description="Helical" evidence="1">
    <location>
        <begin position="36"/>
        <end position="59"/>
    </location>
</feature>
<dbReference type="RefSeq" id="WP_274040251.1">
    <property type="nucleotide sequence ID" value="NZ_JANCPR020000034.1"/>
</dbReference>
<sequence>MIRHSFEPSRLLLGLIMLGAAVAYLMDASGTWEVPFWALLVIVPAALVLAGLTALMTLVTRRTLARRRGSE</sequence>
<proteinExistence type="predicted"/>
<accession>A0ABT7A3N9</accession>
<keyword evidence="1" id="KW-0472">Membrane</keyword>
<keyword evidence="3" id="KW-1185">Reference proteome</keyword>